<keyword evidence="3 7" id="KW-0378">Hydrolase</keyword>
<dbReference type="GO" id="GO:0005737">
    <property type="term" value="C:cytoplasm"/>
    <property type="evidence" value="ECO:0007669"/>
    <property type="project" value="UniProtKB-SubCell"/>
</dbReference>
<evidence type="ECO:0000256" key="9">
    <source>
        <dbReference type="RuleBase" id="RU004320"/>
    </source>
</evidence>
<dbReference type="InterPro" id="IPR036416">
    <property type="entry name" value="Pept_tRNA_hydro_sf"/>
</dbReference>
<evidence type="ECO:0000256" key="7">
    <source>
        <dbReference type="HAMAP-Rule" id="MF_00083"/>
    </source>
</evidence>
<feature type="binding site" evidence="7">
    <location>
        <position position="14"/>
    </location>
    <ligand>
        <name>tRNA</name>
        <dbReference type="ChEBI" id="CHEBI:17843"/>
    </ligand>
</feature>
<dbReference type="AlphaFoldDB" id="A0A918Q9X9"/>
<name>A0A918Q9X9_9CAUL</name>
<organism evidence="10 11">
    <name type="scientific">Asticcacaulis endophyticus</name>
    <dbReference type="NCBI Taxonomy" id="1395890"/>
    <lineage>
        <taxon>Bacteria</taxon>
        <taxon>Pseudomonadati</taxon>
        <taxon>Pseudomonadota</taxon>
        <taxon>Alphaproteobacteria</taxon>
        <taxon>Caulobacterales</taxon>
        <taxon>Caulobacteraceae</taxon>
        <taxon>Asticcacaulis</taxon>
    </lineage>
</organism>
<feature type="site" description="Discriminates between blocked and unblocked aminoacyl-tRNA" evidence="7">
    <location>
        <position position="9"/>
    </location>
</feature>
<gene>
    <name evidence="7 10" type="primary">pth</name>
    <name evidence="10" type="ORF">GCM10011273_23510</name>
</gene>
<keyword evidence="11" id="KW-1185">Reference proteome</keyword>
<feature type="site" description="Stabilizes the basic form of H active site to accept a proton" evidence="7">
    <location>
        <position position="95"/>
    </location>
</feature>
<evidence type="ECO:0000256" key="4">
    <source>
        <dbReference type="ARBA" id="ARBA00022884"/>
    </source>
</evidence>
<comment type="subunit">
    <text evidence="7">Monomer.</text>
</comment>
<dbReference type="InterPro" id="IPR018171">
    <property type="entry name" value="Pept_tRNA_hydro_CS"/>
</dbReference>
<feature type="binding site" evidence="7">
    <location>
        <position position="116"/>
    </location>
    <ligand>
        <name>tRNA</name>
        <dbReference type="ChEBI" id="CHEBI:17843"/>
    </ligand>
</feature>
<comment type="function">
    <text evidence="7">Hydrolyzes ribosome-free peptidyl-tRNAs (with 1 or more amino acids incorporated), which drop off the ribosome during protein synthesis, or as a result of ribosome stalling.</text>
</comment>
<dbReference type="InterPro" id="IPR001328">
    <property type="entry name" value="Pept_tRNA_hydro"/>
</dbReference>
<evidence type="ECO:0000256" key="5">
    <source>
        <dbReference type="ARBA" id="ARBA00038063"/>
    </source>
</evidence>
<feature type="active site" description="Proton acceptor" evidence="7">
    <location>
        <position position="19"/>
    </location>
</feature>
<dbReference type="CDD" id="cd00462">
    <property type="entry name" value="PTH"/>
    <property type="match status" value="1"/>
</dbReference>
<dbReference type="GO" id="GO:0072344">
    <property type="term" value="P:rescue of stalled ribosome"/>
    <property type="evidence" value="ECO:0007669"/>
    <property type="project" value="UniProtKB-UniRule"/>
</dbReference>
<dbReference type="HAMAP" id="MF_00083">
    <property type="entry name" value="Pept_tRNA_hydro_bact"/>
    <property type="match status" value="1"/>
</dbReference>
<evidence type="ECO:0000313" key="11">
    <source>
        <dbReference type="Proteomes" id="UP000662572"/>
    </source>
</evidence>
<evidence type="ECO:0000256" key="6">
    <source>
        <dbReference type="ARBA" id="ARBA00050038"/>
    </source>
</evidence>
<dbReference type="Gene3D" id="3.40.50.1470">
    <property type="entry name" value="Peptidyl-tRNA hydrolase"/>
    <property type="match status" value="1"/>
</dbReference>
<evidence type="ECO:0000256" key="2">
    <source>
        <dbReference type="ARBA" id="ARBA00022555"/>
    </source>
</evidence>
<reference evidence="10" key="1">
    <citation type="journal article" date="2014" name="Int. J. Syst. Evol. Microbiol.">
        <title>Complete genome sequence of Corynebacterium casei LMG S-19264T (=DSM 44701T), isolated from a smear-ripened cheese.</title>
        <authorList>
            <consortium name="US DOE Joint Genome Institute (JGI-PGF)"/>
            <person name="Walter F."/>
            <person name="Albersmeier A."/>
            <person name="Kalinowski J."/>
            <person name="Ruckert C."/>
        </authorList>
    </citation>
    <scope>NUCLEOTIDE SEQUENCE</scope>
    <source>
        <strain evidence="10">KCTC 32296</strain>
    </source>
</reference>
<reference evidence="10" key="2">
    <citation type="submission" date="2020-09" db="EMBL/GenBank/DDBJ databases">
        <authorList>
            <person name="Sun Q."/>
            <person name="Kim S."/>
        </authorList>
    </citation>
    <scope>NUCLEOTIDE SEQUENCE</scope>
    <source>
        <strain evidence="10">KCTC 32296</strain>
    </source>
</reference>
<feature type="binding site" evidence="7">
    <location>
        <position position="70"/>
    </location>
    <ligand>
        <name>tRNA</name>
        <dbReference type="ChEBI" id="CHEBI:17843"/>
    </ligand>
</feature>
<dbReference type="NCBIfam" id="TIGR00447">
    <property type="entry name" value="pth"/>
    <property type="match status" value="1"/>
</dbReference>
<keyword evidence="4 7" id="KW-0694">RNA-binding</keyword>
<accession>A0A918Q9X9</accession>
<comment type="similarity">
    <text evidence="5 7 9">Belongs to the PTH family.</text>
</comment>
<dbReference type="PROSITE" id="PS01196">
    <property type="entry name" value="PEPT_TRNA_HYDROL_2"/>
    <property type="match status" value="1"/>
</dbReference>
<dbReference type="Proteomes" id="UP000662572">
    <property type="component" value="Unassembled WGS sequence"/>
</dbReference>
<dbReference type="FunFam" id="3.40.50.1470:FF:000001">
    <property type="entry name" value="Peptidyl-tRNA hydrolase"/>
    <property type="match status" value="1"/>
</dbReference>
<evidence type="ECO:0000256" key="3">
    <source>
        <dbReference type="ARBA" id="ARBA00022801"/>
    </source>
</evidence>
<keyword evidence="7" id="KW-0963">Cytoplasm</keyword>
<dbReference type="GO" id="GO:0006515">
    <property type="term" value="P:protein quality control for misfolded or incompletely synthesized proteins"/>
    <property type="evidence" value="ECO:0007669"/>
    <property type="project" value="UniProtKB-UniRule"/>
</dbReference>
<dbReference type="PROSITE" id="PS01195">
    <property type="entry name" value="PEPT_TRNA_HYDROL_1"/>
    <property type="match status" value="1"/>
</dbReference>
<proteinExistence type="inferred from homology"/>
<comment type="catalytic activity">
    <reaction evidence="7 8">
        <text>an N-acyl-L-alpha-aminoacyl-tRNA + H2O = an N-acyl-L-amino acid + a tRNA + H(+)</text>
        <dbReference type="Rhea" id="RHEA:54448"/>
        <dbReference type="Rhea" id="RHEA-COMP:10123"/>
        <dbReference type="Rhea" id="RHEA-COMP:13883"/>
        <dbReference type="ChEBI" id="CHEBI:15377"/>
        <dbReference type="ChEBI" id="CHEBI:15378"/>
        <dbReference type="ChEBI" id="CHEBI:59874"/>
        <dbReference type="ChEBI" id="CHEBI:78442"/>
        <dbReference type="ChEBI" id="CHEBI:138191"/>
        <dbReference type="EC" id="3.1.1.29"/>
    </reaction>
</comment>
<evidence type="ECO:0000256" key="1">
    <source>
        <dbReference type="ARBA" id="ARBA00013260"/>
    </source>
</evidence>
<comment type="caution">
    <text evidence="10">The sequence shown here is derived from an EMBL/GenBank/DDBJ whole genome shotgun (WGS) entry which is preliminary data.</text>
</comment>
<dbReference type="GO" id="GO:0000049">
    <property type="term" value="F:tRNA binding"/>
    <property type="evidence" value="ECO:0007669"/>
    <property type="project" value="UniProtKB-UniRule"/>
</dbReference>
<comment type="subcellular location">
    <subcellularLocation>
        <location evidence="7">Cytoplasm</location>
    </subcellularLocation>
</comment>
<protein>
    <recommendedName>
        <fullName evidence="6 7">Peptidyl-tRNA hydrolase</fullName>
        <shortName evidence="7">Pth</shortName>
        <ecNumber evidence="1 7">3.1.1.29</ecNumber>
    </recommendedName>
</protein>
<comment type="function">
    <text evidence="7">Catalyzes the release of premature peptidyl moieties from peptidyl-tRNA molecules trapped in stalled 50S ribosomal subunits, and thus maintains levels of free tRNAs and 50S ribosomes.</text>
</comment>
<dbReference type="EMBL" id="BMZB01000003">
    <property type="protein sequence ID" value="GGZ36472.1"/>
    <property type="molecule type" value="Genomic_DNA"/>
</dbReference>
<dbReference type="PANTHER" id="PTHR17224:SF1">
    <property type="entry name" value="PEPTIDYL-TRNA HYDROLASE"/>
    <property type="match status" value="1"/>
</dbReference>
<dbReference type="Pfam" id="PF01195">
    <property type="entry name" value="Pept_tRNA_hydro"/>
    <property type="match status" value="1"/>
</dbReference>
<evidence type="ECO:0000313" key="10">
    <source>
        <dbReference type="EMBL" id="GGZ36472.1"/>
    </source>
</evidence>
<dbReference type="PANTHER" id="PTHR17224">
    <property type="entry name" value="PEPTIDYL-TRNA HYDROLASE"/>
    <property type="match status" value="1"/>
</dbReference>
<dbReference type="SUPFAM" id="SSF53178">
    <property type="entry name" value="Peptidyl-tRNA hydrolase-like"/>
    <property type="match status" value="1"/>
</dbReference>
<feature type="binding site" evidence="7">
    <location>
        <position position="68"/>
    </location>
    <ligand>
        <name>tRNA</name>
        <dbReference type="ChEBI" id="CHEBI:17843"/>
    </ligand>
</feature>
<dbReference type="EC" id="3.1.1.29" evidence="1 7"/>
<dbReference type="RefSeq" id="WP_189486748.1">
    <property type="nucleotide sequence ID" value="NZ_BMZB01000003.1"/>
</dbReference>
<keyword evidence="2 7" id="KW-0820">tRNA-binding</keyword>
<evidence type="ECO:0000256" key="8">
    <source>
        <dbReference type="RuleBase" id="RU000673"/>
    </source>
</evidence>
<sequence length="212" mass="23195">MFLLVGLGNPGDKYEKNRHNIGFMFIDALIDSGGFGLAKKRFQSLSSEGQVETATGVKKVLCLKPQTYMNLSGNAVLEAASFYKIKPEHIIVFHDELDLAPGRFRMKLGGGHAGHNGLRSIMGHLGPNFVRARMGIGHPGDKSMVHNWVLSDFGKSDMPWVDDLNRACVKSLPLLLGDAHGKPDNDRYQNEVMRLAPAPKFSPRQVGAAGVE</sequence>
<dbReference type="GO" id="GO:0004045">
    <property type="term" value="F:peptidyl-tRNA hydrolase activity"/>
    <property type="evidence" value="ECO:0007669"/>
    <property type="project" value="UniProtKB-UniRule"/>
</dbReference>